<dbReference type="PANTHER" id="PTHR22773">
    <property type="entry name" value="NADH DEHYDROGENASE"/>
    <property type="match status" value="1"/>
</dbReference>
<feature type="transmembrane region" description="Helical" evidence="5">
    <location>
        <begin position="175"/>
        <end position="197"/>
    </location>
</feature>
<feature type="domain" description="NADH:quinone oxidoreductase/Mrp antiporter transmembrane" evidence="7">
    <location>
        <begin position="138"/>
        <end position="421"/>
    </location>
</feature>
<dbReference type="InterPro" id="IPR001750">
    <property type="entry name" value="ND/Mrp_TM"/>
</dbReference>
<dbReference type="InterPro" id="IPR010096">
    <property type="entry name" value="NADH-Q_OxRdtase_suN/2"/>
</dbReference>
<keyword evidence="5" id="KW-0520">NAD</keyword>
<dbReference type="EC" id="7.1.1.-" evidence="5"/>
<dbReference type="Pfam" id="PF00361">
    <property type="entry name" value="Proton_antipo_M"/>
    <property type="match status" value="1"/>
</dbReference>
<organism evidence="8 9">
    <name type="scientific">Pontibacter locisalis</name>
    <dbReference type="NCBI Taxonomy" id="1719035"/>
    <lineage>
        <taxon>Bacteria</taxon>
        <taxon>Pseudomonadati</taxon>
        <taxon>Bacteroidota</taxon>
        <taxon>Cytophagia</taxon>
        <taxon>Cytophagales</taxon>
        <taxon>Hymenobacteraceae</taxon>
        <taxon>Pontibacter</taxon>
    </lineage>
</organism>
<dbReference type="HAMAP" id="MF_00445">
    <property type="entry name" value="NDH1_NuoN_1"/>
    <property type="match status" value="1"/>
</dbReference>
<keyword evidence="9" id="KW-1185">Reference proteome</keyword>
<keyword evidence="5" id="KW-1003">Cell membrane</keyword>
<feature type="transmembrane region" description="Helical" evidence="5">
    <location>
        <begin position="254"/>
        <end position="274"/>
    </location>
</feature>
<reference evidence="9" key="1">
    <citation type="journal article" date="2019" name="Int. J. Syst. Evol. Microbiol.">
        <title>The Global Catalogue of Microorganisms (GCM) 10K type strain sequencing project: providing services to taxonomists for standard genome sequencing and annotation.</title>
        <authorList>
            <consortium name="The Broad Institute Genomics Platform"/>
            <consortium name="The Broad Institute Genome Sequencing Center for Infectious Disease"/>
            <person name="Wu L."/>
            <person name="Ma J."/>
        </authorList>
    </citation>
    <scope>NUCLEOTIDE SEQUENCE [LARGE SCALE GENOMIC DNA]</scope>
    <source>
        <strain evidence="9">KCTC 42498</strain>
    </source>
</reference>
<evidence type="ECO:0000259" key="7">
    <source>
        <dbReference type="Pfam" id="PF00361"/>
    </source>
</evidence>
<feature type="transmembrane region" description="Helical" evidence="5">
    <location>
        <begin position="87"/>
        <end position="107"/>
    </location>
</feature>
<feature type="transmembrane region" description="Helical" evidence="5">
    <location>
        <begin position="286"/>
        <end position="307"/>
    </location>
</feature>
<dbReference type="Proteomes" id="UP001597544">
    <property type="component" value="Unassembled WGS sequence"/>
</dbReference>
<sequence>MNEQALYLSEKIDALIAGAGSLLPEFMLAVFFLLLVTLDLFRSRTIKMLLPWIALSGLFATLVIQILGGYASDGGAFLNLLLSDGLAQFAGILFSAAGIFTILLSVLNKPLEKLKYGHGEYYGLILMLVLGLNLMAKSVNLLMVFVSIETVSIASYILTLILKENRRSVEAAIKYILYGALSAGVMLYGMSFFYGFTGTLNFTSEAFGLGLLQADPLLVTIAAVLVFAGLFFKISAAPFHFWAPDVYQGAPMPIVALFSTGPKMAGVVVILRFITVFAEPLAFADVQLFFAIAAVVTLVVGNFTAIWQKVPRKLLAYSSVSHAGFLLAALLAFGTGYSSSVLFYLTVLLFMNFGIFLFLQIFEDELNVVELEQFSGLGKVYPFMGVMALLYLLSLTGLPPLAGFMGKLLIFTNIWEAYSLSNSSMLLVLLVTGVLLTGVALFYYIKIPYYLFLKGNYREENLVISLSNKLLLTLFAVPLLVLFFKPELLLNWIEQLLAQTL</sequence>
<feature type="transmembrane region" description="Helical" evidence="5">
    <location>
        <begin position="119"/>
        <end position="136"/>
    </location>
</feature>
<feature type="transmembrane region" description="Helical" evidence="5">
    <location>
        <begin position="341"/>
        <end position="359"/>
    </location>
</feature>
<keyword evidence="4 5" id="KW-0472">Membrane</keyword>
<keyword evidence="3 5" id="KW-1133">Transmembrane helix</keyword>
<dbReference type="EMBL" id="JBHULU010000009">
    <property type="protein sequence ID" value="MFD2513400.1"/>
    <property type="molecule type" value="Genomic_DNA"/>
</dbReference>
<dbReference type="RefSeq" id="WP_377504036.1">
    <property type="nucleotide sequence ID" value="NZ_JBHULU010000009.1"/>
</dbReference>
<comment type="function">
    <text evidence="5">NDH-1 shuttles electrons from NADH, via FMN and iron-sulfur (Fe-S) centers, to quinones in the respiratory chain. The immediate electron acceptor for the enzyme in this species is believed to be a menaquinone. Couples the redox reaction to proton translocation (for every two electrons transferred, four hydrogen ions are translocated across the cytoplasmic membrane), and thus conserves the redox energy in a proton gradient.</text>
</comment>
<evidence type="ECO:0000256" key="4">
    <source>
        <dbReference type="ARBA" id="ARBA00023136"/>
    </source>
</evidence>
<evidence type="ECO:0000313" key="9">
    <source>
        <dbReference type="Proteomes" id="UP001597544"/>
    </source>
</evidence>
<feature type="transmembrane region" description="Helical" evidence="5">
    <location>
        <begin position="466"/>
        <end position="484"/>
    </location>
</feature>
<comment type="subunit">
    <text evidence="5">NDH-1 is composed of 14 different subunits. Subunits NuoA, H, J, K, L, M, N constitute the membrane sector of the complex.</text>
</comment>
<feature type="transmembrane region" description="Helical" evidence="5">
    <location>
        <begin position="380"/>
        <end position="405"/>
    </location>
</feature>
<evidence type="ECO:0000313" key="8">
    <source>
        <dbReference type="EMBL" id="MFD2513400.1"/>
    </source>
</evidence>
<protein>
    <recommendedName>
        <fullName evidence="5">NADH-quinone oxidoreductase subunit N</fullName>
        <ecNumber evidence="5">7.1.1.-</ecNumber>
    </recommendedName>
    <alternativeName>
        <fullName evidence="5">NADH dehydrogenase I subunit N</fullName>
    </alternativeName>
    <alternativeName>
        <fullName evidence="5">NDH-1 subunit N</fullName>
    </alternativeName>
</protein>
<evidence type="ECO:0000256" key="2">
    <source>
        <dbReference type="ARBA" id="ARBA00022692"/>
    </source>
</evidence>
<keyword evidence="5" id="KW-0874">Quinone</keyword>
<proteinExistence type="inferred from homology"/>
<evidence type="ECO:0000256" key="5">
    <source>
        <dbReference type="HAMAP-Rule" id="MF_00445"/>
    </source>
</evidence>
<accession>A0ABW5IK94</accession>
<evidence type="ECO:0000256" key="6">
    <source>
        <dbReference type="RuleBase" id="RU000320"/>
    </source>
</evidence>
<name>A0ABW5IK94_9BACT</name>
<keyword evidence="2 5" id="KW-0812">Transmembrane</keyword>
<gene>
    <name evidence="5" type="primary">nuoN</name>
    <name evidence="8" type="ORF">ACFSRY_05945</name>
</gene>
<comment type="similarity">
    <text evidence="5">Belongs to the complex I subunit 2 family.</text>
</comment>
<feature type="transmembrane region" description="Helical" evidence="5">
    <location>
        <begin position="217"/>
        <end position="242"/>
    </location>
</feature>
<feature type="transmembrane region" description="Helical" evidence="5">
    <location>
        <begin position="314"/>
        <end position="335"/>
    </location>
</feature>
<feature type="transmembrane region" description="Helical" evidence="5">
    <location>
        <begin position="142"/>
        <end position="163"/>
    </location>
</feature>
<keyword evidence="5" id="KW-1278">Translocase</keyword>
<comment type="subcellular location">
    <subcellularLocation>
        <location evidence="5">Cell membrane</location>
        <topology evidence="5">Multi-pass membrane protein</topology>
    </subcellularLocation>
    <subcellularLocation>
        <location evidence="1">Endomembrane system</location>
        <topology evidence="1">Multi-pass membrane protein</topology>
    </subcellularLocation>
    <subcellularLocation>
        <location evidence="6">Membrane</location>
        <topology evidence="6">Multi-pass membrane protein</topology>
    </subcellularLocation>
</comment>
<keyword evidence="5" id="KW-0813">Transport</keyword>
<comment type="caution">
    <text evidence="8">The sequence shown here is derived from an EMBL/GenBank/DDBJ whole genome shotgun (WGS) entry which is preliminary data.</text>
</comment>
<feature type="transmembrane region" description="Helical" evidence="5">
    <location>
        <begin position="425"/>
        <end position="445"/>
    </location>
</feature>
<evidence type="ECO:0000256" key="3">
    <source>
        <dbReference type="ARBA" id="ARBA00022989"/>
    </source>
</evidence>
<evidence type="ECO:0000256" key="1">
    <source>
        <dbReference type="ARBA" id="ARBA00004127"/>
    </source>
</evidence>
<feature type="transmembrane region" description="Helical" evidence="5">
    <location>
        <begin position="12"/>
        <end position="36"/>
    </location>
</feature>
<feature type="transmembrane region" description="Helical" evidence="5">
    <location>
        <begin position="48"/>
        <end position="67"/>
    </location>
</feature>
<comment type="catalytic activity">
    <reaction evidence="5">
        <text>a quinone + NADH + 5 H(+)(in) = a quinol + NAD(+) + 4 H(+)(out)</text>
        <dbReference type="Rhea" id="RHEA:57888"/>
        <dbReference type="ChEBI" id="CHEBI:15378"/>
        <dbReference type="ChEBI" id="CHEBI:24646"/>
        <dbReference type="ChEBI" id="CHEBI:57540"/>
        <dbReference type="ChEBI" id="CHEBI:57945"/>
        <dbReference type="ChEBI" id="CHEBI:132124"/>
    </reaction>
</comment>